<evidence type="ECO:0000313" key="3">
    <source>
        <dbReference type="Proteomes" id="UP001295740"/>
    </source>
</evidence>
<feature type="compositionally biased region" description="Basic and acidic residues" evidence="1">
    <location>
        <begin position="566"/>
        <end position="575"/>
    </location>
</feature>
<feature type="region of interest" description="Disordered" evidence="1">
    <location>
        <begin position="434"/>
        <end position="459"/>
    </location>
</feature>
<dbReference type="Proteomes" id="UP001295740">
    <property type="component" value="Unassembled WGS sequence"/>
</dbReference>
<sequence>MSRDVRQKHPTTPVKVAKRRGSDTSSSLDLSDDGGYSGVEDISDSEDDNEDDVNAAEEEHILTHGVHQSIPSSPRPVEDDDDEGDDEEDDGEDDSEGDDDDAEENRSWNGIVSEPDSDEGAIEQEEQGDTVIQRRVRFDVPESSDGDSTETDDDIGNDFFPDLFVDKSTLDPSFRREIEYDHDPYDSSELDAFWDPDRDGITFSADALVDHTSTDFHALMHAMEDDDSTPVATPMTHHDLSSTAVSTPAPSPEIDDESLNGYQSDGDTTDEEDPPEKPPRRKTRREVVENDSDSDVVTLLRPRRGQPRVGRFTLDKSYKKPIAIVNPRTGKMMIFTHQNMGRGFDLSPEQFNFDEFLGHTQSSPMLSNPGNIMMSGMISSSTYGDFMNTHAVGPAEAWYSQTPDTNTIEESSESGDQLVDEEENNLTFEDFLTIDDSSEDENDDNEGDDVFLTPGRPTTSGSDMTSLLDHFEQNSNLVGAFRRDQANHQLISRSKATRESLAFSGPTLEGTLRGIKTGRLATTNVPISPLRKQKRMPEVASSPLSSLSQKRKASSETQFGHKRQRSVPDVEPLRI</sequence>
<accession>A0AAI8YPQ5</accession>
<feature type="compositionally biased region" description="Acidic residues" evidence="1">
    <location>
        <begin position="434"/>
        <end position="449"/>
    </location>
</feature>
<evidence type="ECO:0000313" key="2">
    <source>
        <dbReference type="EMBL" id="CAJ2512649.1"/>
    </source>
</evidence>
<gene>
    <name evidence="2" type="ORF">KHLLAP_LOCUS13117</name>
</gene>
<feature type="compositionally biased region" description="Acidic residues" evidence="1">
    <location>
        <begin position="41"/>
        <end position="56"/>
    </location>
</feature>
<dbReference type="AlphaFoldDB" id="A0AAI8YPQ5"/>
<reference evidence="2" key="1">
    <citation type="submission" date="2023-10" db="EMBL/GenBank/DDBJ databases">
        <authorList>
            <person name="Hackl T."/>
        </authorList>
    </citation>
    <scope>NUCLEOTIDE SEQUENCE</scope>
</reference>
<name>A0AAI8YPQ5_9PEZI</name>
<organism evidence="2 3">
    <name type="scientific">Anthostomella pinea</name>
    <dbReference type="NCBI Taxonomy" id="933095"/>
    <lineage>
        <taxon>Eukaryota</taxon>
        <taxon>Fungi</taxon>
        <taxon>Dikarya</taxon>
        <taxon>Ascomycota</taxon>
        <taxon>Pezizomycotina</taxon>
        <taxon>Sordariomycetes</taxon>
        <taxon>Xylariomycetidae</taxon>
        <taxon>Xylariales</taxon>
        <taxon>Xylariaceae</taxon>
        <taxon>Anthostomella</taxon>
    </lineage>
</organism>
<feature type="compositionally biased region" description="Acidic residues" evidence="1">
    <location>
        <begin position="142"/>
        <end position="156"/>
    </location>
</feature>
<protein>
    <submittedName>
        <fullName evidence="2">Uu.00g007680.m01.CDS01</fullName>
    </submittedName>
</protein>
<keyword evidence="3" id="KW-1185">Reference proteome</keyword>
<feature type="compositionally biased region" description="Acidic residues" evidence="1">
    <location>
        <begin position="78"/>
        <end position="103"/>
    </location>
</feature>
<feature type="region of interest" description="Disordered" evidence="1">
    <location>
        <begin position="1"/>
        <end position="158"/>
    </location>
</feature>
<evidence type="ECO:0000256" key="1">
    <source>
        <dbReference type="SAM" id="MobiDB-lite"/>
    </source>
</evidence>
<feature type="region of interest" description="Disordered" evidence="1">
    <location>
        <begin position="227"/>
        <end position="295"/>
    </location>
</feature>
<feature type="region of interest" description="Disordered" evidence="1">
    <location>
        <begin position="523"/>
        <end position="575"/>
    </location>
</feature>
<proteinExistence type="predicted"/>
<dbReference type="EMBL" id="CAUWAG010000020">
    <property type="protein sequence ID" value="CAJ2512649.1"/>
    <property type="molecule type" value="Genomic_DNA"/>
</dbReference>
<comment type="caution">
    <text evidence="2">The sequence shown here is derived from an EMBL/GenBank/DDBJ whole genome shotgun (WGS) entry which is preliminary data.</text>
</comment>
<feature type="compositionally biased region" description="Acidic residues" evidence="1">
    <location>
        <begin position="115"/>
        <end position="128"/>
    </location>
</feature>